<organism evidence="6 7">
    <name type="scientific">Sebaldella termitidis (strain ATCC 33386 / NCTC 11300)</name>
    <dbReference type="NCBI Taxonomy" id="526218"/>
    <lineage>
        <taxon>Bacteria</taxon>
        <taxon>Fusobacteriati</taxon>
        <taxon>Fusobacteriota</taxon>
        <taxon>Fusobacteriia</taxon>
        <taxon>Fusobacteriales</taxon>
        <taxon>Leptotrichiaceae</taxon>
        <taxon>Sebaldella</taxon>
    </lineage>
</organism>
<protein>
    <submittedName>
        <fullName evidence="6">RNA methyltransferase, TrmA family</fullName>
    </submittedName>
</protein>
<reference evidence="7" key="1">
    <citation type="submission" date="2009-09" db="EMBL/GenBank/DDBJ databases">
        <title>The complete chromosome of Sebaldella termitidis ATCC 33386.</title>
        <authorList>
            <consortium name="US DOE Joint Genome Institute (JGI-PGF)"/>
            <person name="Lucas S."/>
            <person name="Copeland A."/>
            <person name="Lapidus A."/>
            <person name="Glavina del Rio T."/>
            <person name="Dalin E."/>
            <person name="Tice H."/>
            <person name="Bruce D."/>
            <person name="Goodwin L."/>
            <person name="Pitluck S."/>
            <person name="Kyrpides N."/>
            <person name="Mavromatis K."/>
            <person name="Ivanova N."/>
            <person name="Mikhailova N."/>
            <person name="Sims D."/>
            <person name="Meincke L."/>
            <person name="Brettin T."/>
            <person name="Detter J.C."/>
            <person name="Han C."/>
            <person name="Larimer F."/>
            <person name="Land M."/>
            <person name="Hauser L."/>
            <person name="Markowitz V."/>
            <person name="Cheng J.F."/>
            <person name="Hugenholtz P."/>
            <person name="Woyke T."/>
            <person name="Wu D."/>
            <person name="Eisen J.A."/>
        </authorList>
    </citation>
    <scope>NUCLEOTIDE SEQUENCE [LARGE SCALE GENOMIC DNA]</scope>
    <source>
        <strain evidence="7">ATCC 33386 / NCTC 11300</strain>
    </source>
</reference>
<feature type="active site" description="Nucleophile" evidence="4">
    <location>
        <position position="412"/>
    </location>
</feature>
<dbReference type="RefSeq" id="WP_012861706.1">
    <property type="nucleotide sequence ID" value="NC_013517.1"/>
</dbReference>
<comment type="similarity">
    <text evidence="4">Belongs to the class I-like SAM-binding methyltransferase superfamily. RNA M5U methyltransferase family.</text>
</comment>
<dbReference type="STRING" id="526218.Sterm_2258"/>
<keyword evidence="3 4" id="KW-0949">S-adenosyl-L-methionine</keyword>
<feature type="active site" evidence="5">
    <location>
        <position position="412"/>
    </location>
</feature>
<dbReference type="InterPro" id="IPR012340">
    <property type="entry name" value="NA-bd_OB-fold"/>
</dbReference>
<evidence type="ECO:0000256" key="4">
    <source>
        <dbReference type="PROSITE-ProRule" id="PRU01024"/>
    </source>
</evidence>
<dbReference type="Gene3D" id="2.40.50.140">
    <property type="entry name" value="Nucleic acid-binding proteins"/>
    <property type="match status" value="1"/>
</dbReference>
<dbReference type="PROSITE" id="PS51687">
    <property type="entry name" value="SAM_MT_RNA_M5U"/>
    <property type="match status" value="1"/>
</dbReference>
<dbReference type="PANTHER" id="PTHR11061">
    <property type="entry name" value="RNA M5U METHYLTRANSFERASE"/>
    <property type="match status" value="1"/>
</dbReference>
<dbReference type="PROSITE" id="PS01230">
    <property type="entry name" value="TRMA_1"/>
    <property type="match status" value="1"/>
</dbReference>
<name>D1AKJ6_SEBTE</name>
<keyword evidence="1 4" id="KW-0489">Methyltransferase</keyword>
<sequence>MKKGEHLTIEVVDVKFPNKPYGFFEQRKVYPKLNCIPGQTVTGRIKKMKKDKIELGNVEVIKKAENQIEPACIHFDLCGGCTYQHLSYNDQLELKTGQIRELFGGKQIDFENFLGIVPAKQQFGYRNKMELTFGNAEKDGPLTLGLHKRGSFYDIITIRDCKLMDEDFNKITNFTIDFFKKENLSFYHKMKHTGFLRNLVIRKGEFTGELLINLITTSQSDYDMNEWRNGILSLELSKKIIGLLWTINDNISDAVNSESEKILYGEKDFHEKLLGHDFKISPYSFFQTNSSGAELLYSKVLEFLPDTEDKIIFDLFSGTGTIGQIVSKNARYVYGIELVEEAVEKANENAELNNIKNCKFIAGDVFKKAEELREADIRPDIVIFDPPRAGVGQKALEKILEFDMNEIIYVSCNPKTFIQDVEILKKSGFELVKSVCVDMFPNTPHVEVVSLLEKNV</sequence>
<dbReference type="PANTHER" id="PTHR11061:SF30">
    <property type="entry name" value="TRNA (URACIL(54)-C(5))-METHYLTRANSFERASE"/>
    <property type="match status" value="1"/>
</dbReference>
<dbReference type="GO" id="GO:0008173">
    <property type="term" value="F:RNA methyltransferase activity"/>
    <property type="evidence" value="ECO:0007669"/>
    <property type="project" value="InterPro"/>
</dbReference>
<evidence type="ECO:0000256" key="5">
    <source>
        <dbReference type="PROSITE-ProRule" id="PRU10015"/>
    </source>
</evidence>
<dbReference type="Pfam" id="PF05958">
    <property type="entry name" value="tRNA_U5-meth_tr"/>
    <property type="match status" value="1"/>
</dbReference>
<keyword evidence="7" id="KW-1185">Reference proteome</keyword>
<dbReference type="SUPFAM" id="SSF53335">
    <property type="entry name" value="S-adenosyl-L-methionine-dependent methyltransferases"/>
    <property type="match status" value="1"/>
</dbReference>
<dbReference type="NCBIfam" id="TIGR00479">
    <property type="entry name" value="rumA"/>
    <property type="match status" value="1"/>
</dbReference>
<feature type="binding site" evidence="4">
    <location>
        <position position="337"/>
    </location>
    <ligand>
        <name>S-adenosyl-L-methionine</name>
        <dbReference type="ChEBI" id="CHEBI:59789"/>
    </ligand>
</feature>
<dbReference type="KEGG" id="str:Sterm_2258"/>
<feature type="binding site" evidence="4">
    <location>
        <position position="287"/>
    </location>
    <ligand>
        <name>S-adenosyl-L-methionine</name>
        <dbReference type="ChEBI" id="CHEBI:59789"/>
    </ligand>
</feature>
<dbReference type="InterPro" id="IPR029063">
    <property type="entry name" value="SAM-dependent_MTases_sf"/>
</dbReference>
<evidence type="ECO:0000313" key="7">
    <source>
        <dbReference type="Proteomes" id="UP000000845"/>
    </source>
</evidence>
<evidence type="ECO:0000256" key="2">
    <source>
        <dbReference type="ARBA" id="ARBA00022679"/>
    </source>
</evidence>
<dbReference type="GO" id="GO:0008757">
    <property type="term" value="F:S-adenosylmethionine-dependent methyltransferase activity"/>
    <property type="evidence" value="ECO:0007669"/>
    <property type="project" value="UniProtKB-ARBA"/>
</dbReference>
<dbReference type="Gene3D" id="2.40.50.1070">
    <property type="match status" value="1"/>
</dbReference>
<dbReference type="Gene3D" id="3.40.50.150">
    <property type="entry name" value="Vaccinia Virus protein VP39"/>
    <property type="match status" value="1"/>
</dbReference>
<feature type="binding site" evidence="4">
    <location>
        <position position="385"/>
    </location>
    <ligand>
        <name>S-adenosyl-L-methionine</name>
        <dbReference type="ChEBI" id="CHEBI:59789"/>
    </ligand>
</feature>
<accession>D1AKJ6</accession>
<dbReference type="CDD" id="cd02440">
    <property type="entry name" value="AdoMet_MTases"/>
    <property type="match status" value="1"/>
</dbReference>
<dbReference type="InterPro" id="IPR030390">
    <property type="entry name" value="MeTrfase_TrmA_AS"/>
</dbReference>
<gene>
    <name evidence="6" type="ordered locus">Sterm_2258</name>
</gene>
<dbReference type="FunFam" id="3.40.50.150:FF:000009">
    <property type="entry name" value="23S rRNA (Uracil(1939)-C(5))-methyltransferase RlmD"/>
    <property type="match status" value="1"/>
</dbReference>
<evidence type="ECO:0000313" key="6">
    <source>
        <dbReference type="EMBL" id="ACZ09112.1"/>
    </source>
</evidence>
<keyword evidence="2 4" id="KW-0808">Transferase</keyword>
<feature type="binding site" evidence="4">
    <location>
        <position position="316"/>
    </location>
    <ligand>
        <name>S-adenosyl-L-methionine</name>
        <dbReference type="ChEBI" id="CHEBI:59789"/>
    </ligand>
</feature>
<dbReference type="EMBL" id="CP001739">
    <property type="protein sequence ID" value="ACZ09112.1"/>
    <property type="molecule type" value="Genomic_DNA"/>
</dbReference>
<proteinExistence type="inferred from homology"/>
<dbReference type="GO" id="GO:0006396">
    <property type="term" value="P:RNA processing"/>
    <property type="evidence" value="ECO:0007669"/>
    <property type="project" value="InterPro"/>
</dbReference>
<dbReference type="HOGENOM" id="CLU_014689_7_2_0"/>
<evidence type="ECO:0000256" key="3">
    <source>
        <dbReference type="ARBA" id="ARBA00022691"/>
    </source>
</evidence>
<dbReference type="AlphaFoldDB" id="D1AKJ6"/>
<evidence type="ECO:0000256" key="1">
    <source>
        <dbReference type="ARBA" id="ARBA00022603"/>
    </source>
</evidence>
<dbReference type="Proteomes" id="UP000000845">
    <property type="component" value="Chromosome"/>
</dbReference>
<reference evidence="6 7" key="2">
    <citation type="journal article" date="2010" name="Stand. Genomic Sci.">
        <title>Complete genome sequence of Sebaldella termitidis type strain (NCTC 11300).</title>
        <authorList>
            <person name="Harmon-Smith M."/>
            <person name="Celia L."/>
            <person name="Chertkov O."/>
            <person name="Lapidus A."/>
            <person name="Copeland A."/>
            <person name="Glavina Del Rio T."/>
            <person name="Nolan M."/>
            <person name="Lucas S."/>
            <person name="Tice H."/>
            <person name="Cheng J.F."/>
            <person name="Han C."/>
            <person name="Detter J.C."/>
            <person name="Bruce D."/>
            <person name="Goodwin L."/>
            <person name="Pitluck S."/>
            <person name="Pati A."/>
            <person name="Liolios K."/>
            <person name="Ivanova N."/>
            <person name="Mavromatis K."/>
            <person name="Mikhailova N."/>
            <person name="Chen A."/>
            <person name="Palaniappan K."/>
            <person name="Land M."/>
            <person name="Hauser L."/>
            <person name="Chang Y.J."/>
            <person name="Jeffries C.D."/>
            <person name="Brettin T."/>
            <person name="Goker M."/>
            <person name="Beck B."/>
            <person name="Bristow J."/>
            <person name="Eisen J.A."/>
            <person name="Markowitz V."/>
            <person name="Hugenholtz P."/>
            <person name="Kyrpides N.C."/>
            <person name="Klenk H.P."/>
            <person name="Chen F."/>
        </authorList>
    </citation>
    <scope>NUCLEOTIDE SEQUENCE [LARGE SCALE GENOMIC DNA]</scope>
    <source>
        <strain evidence="7">ATCC 33386 / NCTC 11300</strain>
    </source>
</reference>
<dbReference type="GO" id="GO:0001510">
    <property type="term" value="P:RNA methylation"/>
    <property type="evidence" value="ECO:0007669"/>
    <property type="project" value="UniProtKB-ARBA"/>
</dbReference>
<dbReference type="InterPro" id="IPR010280">
    <property type="entry name" value="U5_MeTrfase_fam"/>
</dbReference>
<dbReference type="eggNOG" id="COG2265">
    <property type="taxonomic scope" value="Bacteria"/>
</dbReference>